<evidence type="ECO:0000256" key="12">
    <source>
        <dbReference type="ARBA" id="ARBA00044976"/>
    </source>
</evidence>
<evidence type="ECO:0000256" key="6">
    <source>
        <dbReference type="ARBA" id="ARBA00022737"/>
    </source>
</evidence>
<name>A0A643CDG4_BALPH</name>
<keyword evidence="10" id="KW-0175">Coiled coil</keyword>
<dbReference type="PROSITE" id="PS50225">
    <property type="entry name" value="SOCS"/>
    <property type="match status" value="1"/>
</dbReference>
<sequence>MFTRMKQDATRNAAYTVDCEDYVHVVEFNPFESGDSGNLIAYGGNNFVVIGTCTFQEEEADIEGIQYKTLRTFHHGVRVDGIAWSPETRLNSLPPVIKFCTSAADMKIRLFTSDLQDKNEYKVLEGHSDFINGLVFDPKEGQEIASVPAIQQKRTVAFLNQFVVHTVQFLNRFSTVCEEKLADLSLRIQQIETTLNILDAKLSSIPGLDDVTFEVSPVSVTRITNETHSETTSEQSQPNSLQDSGPQETEVTPENILTVAKDPRYARYLKMVQVGVPVMAIRNKMISEGLDPDLLEHYIVSLAVGICHRVPQRAGHTCLDGHSEMERLTRRGVHRPGPIGAHILGWSGRHCWLPLSSASMSLCQRLDKVNGVTVHGATPLFSACCSGSTACVNVLLEFGAKALLEVHLASPIHEAVKRGNRECMEILLSNNVNIDQEVPHLGTPLYVACTYQRLDCVKKLLELGANVDHGQWLDTPLHAAVKQNSVEIIHLLIDYGANLKCRNAQGKSALDLAAPNSGVEQVLLLQEGPPALSQLCRLCVRKCLGRICHQTIHKLYLPEPLEKFLLYQ</sequence>
<evidence type="ECO:0000256" key="2">
    <source>
        <dbReference type="ARBA" id="ARBA00004906"/>
    </source>
</evidence>
<feature type="domain" description="SOCS box" evidence="15">
    <location>
        <begin position="524"/>
        <end position="568"/>
    </location>
</feature>
<dbReference type="InterPro" id="IPR019309">
    <property type="entry name" value="WASHC3"/>
</dbReference>
<keyword evidence="17" id="KW-1185">Reference proteome</keyword>
<dbReference type="SUPFAM" id="SSF50978">
    <property type="entry name" value="WD40 repeat-like"/>
    <property type="match status" value="1"/>
</dbReference>
<keyword evidence="7" id="KW-0833">Ubl conjugation pathway</keyword>
<dbReference type="Gene3D" id="1.10.750.20">
    <property type="entry name" value="SOCS box"/>
    <property type="match status" value="1"/>
</dbReference>
<dbReference type="Pfam" id="PF07525">
    <property type="entry name" value="SOCS_box"/>
    <property type="match status" value="1"/>
</dbReference>
<evidence type="ECO:0000313" key="17">
    <source>
        <dbReference type="Proteomes" id="UP000437017"/>
    </source>
</evidence>
<evidence type="ECO:0000259" key="15">
    <source>
        <dbReference type="PROSITE" id="PS50225"/>
    </source>
</evidence>
<dbReference type="OrthoDB" id="3246549at2759"/>
<dbReference type="PROSITE" id="PS50297">
    <property type="entry name" value="ANK_REP_REGION"/>
    <property type="match status" value="3"/>
</dbReference>
<evidence type="ECO:0000256" key="8">
    <source>
        <dbReference type="ARBA" id="ARBA00022824"/>
    </source>
</evidence>
<evidence type="ECO:0000256" key="10">
    <source>
        <dbReference type="ARBA" id="ARBA00023054"/>
    </source>
</evidence>
<feature type="compositionally biased region" description="Polar residues" evidence="14">
    <location>
        <begin position="232"/>
        <end position="252"/>
    </location>
</feature>
<accession>A0A643CDG4</accession>
<dbReference type="InterPro" id="IPR036322">
    <property type="entry name" value="WD40_repeat_dom_sf"/>
</dbReference>
<comment type="subcellular location">
    <subcellularLocation>
        <location evidence="1">Endoplasmic reticulum</location>
    </subcellularLocation>
</comment>
<dbReference type="InterPro" id="IPR036036">
    <property type="entry name" value="SOCS_box-like_dom_sf"/>
</dbReference>
<comment type="caution">
    <text evidence="16">The sequence shown here is derived from an EMBL/GenBank/DDBJ whole genome shotgun (WGS) entry which is preliminary data.</text>
</comment>
<dbReference type="AlphaFoldDB" id="A0A643CDG4"/>
<dbReference type="InterPro" id="IPR051573">
    <property type="entry name" value="Ankyrin-SOCS_box_domain"/>
</dbReference>
<feature type="repeat" description="ANK" evidence="13">
    <location>
        <begin position="475"/>
        <end position="504"/>
    </location>
</feature>
<dbReference type="GO" id="GO:0045732">
    <property type="term" value="P:positive regulation of protein catabolic process"/>
    <property type="evidence" value="ECO:0007669"/>
    <property type="project" value="TreeGrafter"/>
</dbReference>
<comment type="similarity">
    <text evidence="4">Belongs to the CCDC53 family.</text>
</comment>
<dbReference type="GO" id="GO:0035556">
    <property type="term" value="P:intracellular signal transduction"/>
    <property type="evidence" value="ECO:0007669"/>
    <property type="project" value="InterPro"/>
</dbReference>
<evidence type="ECO:0000256" key="5">
    <source>
        <dbReference type="ARBA" id="ARBA00013578"/>
    </source>
</evidence>
<dbReference type="PROSITE" id="PS50088">
    <property type="entry name" value="ANK_REPEAT"/>
    <property type="match status" value="3"/>
</dbReference>
<evidence type="ECO:0000256" key="13">
    <source>
        <dbReference type="PROSITE-ProRule" id="PRU00023"/>
    </source>
</evidence>
<protein>
    <recommendedName>
        <fullName evidence="12">Ankyrin repeat and SOCS box protein 11</fullName>
    </recommendedName>
    <alternativeName>
        <fullName evidence="11">Coiled-coil domain-containing protein 53</fullName>
    </alternativeName>
    <alternativeName>
        <fullName evidence="5">WASH complex subunit 3</fullName>
    </alternativeName>
</protein>
<keyword evidence="6" id="KW-0677">Repeat</keyword>
<dbReference type="EMBL" id="SGJD01001798">
    <property type="protein sequence ID" value="KAB0398251.1"/>
    <property type="molecule type" value="Genomic_DNA"/>
</dbReference>
<dbReference type="SMART" id="SM00969">
    <property type="entry name" value="SOCS_box"/>
    <property type="match status" value="1"/>
</dbReference>
<evidence type="ECO:0000256" key="14">
    <source>
        <dbReference type="SAM" id="MobiDB-lite"/>
    </source>
</evidence>
<feature type="region of interest" description="Disordered" evidence="14">
    <location>
        <begin position="225"/>
        <end position="254"/>
    </location>
</feature>
<dbReference type="GO" id="GO:0005783">
    <property type="term" value="C:endoplasmic reticulum"/>
    <property type="evidence" value="ECO:0007669"/>
    <property type="project" value="UniProtKB-SubCell"/>
</dbReference>
<comment type="similarity">
    <text evidence="3">Belongs to the ankyrin SOCS box (ASB) family.</text>
</comment>
<gene>
    <name evidence="16" type="ORF">E2I00_001073</name>
</gene>
<dbReference type="InterPro" id="IPR015943">
    <property type="entry name" value="WD40/YVTN_repeat-like_dom_sf"/>
</dbReference>
<dbReference type="GO" id="GO:0071203">
    <property type="term" value="C:WASH complex"/>
    <property type="evidence" value="ECO:0007669"/>
    <property type="project" value="InterPro"/>
</dbReference>
<keyword evidence="9 13" id="KW-0040">ANK repeat</keyword>
<feature type="repeat" description="ANK" evidence="13">
    <location>
        <begin position="440"/>
        <end position="468"/>
    </location>
</feature>
<dbReference type="UniPathway" id="UPA00143"/>
<dbReference type="Gene3D" id="1.20.5.110">
    <property type="match status" value="1"/>
</dbReference>
<evidence type="ECO:0000256" key="9">
    <source>
        <dbReference type="ARBA" id="ARBA00023043"/>
    </source>
</evidence>
<dbReference type="FunFam" id="1.10.750.20:FF:000001">
    <property type="entry name" value="Ankyrin repeat and SOCS box containing 1"/>
    <property type="match status" value="1"/>
</dbReference>
<dbReference type="SUPFAM" id="SSF48403">
    <property type="entry name" value="Ankyrin repeat"/>
    <property type="match status" value="1"/>
</dbReference>
<dbReference type="PANTHER" id="PTHR24136:SF14">
    <property type="entry name" value="ANKYRIN REPEAT AND SOCS BOX PROTEIN 11"/>
    <property type="match status" value="1"/>
</dbReference>
<dbReference type="InterPro" id="IPR036770">
    <property type="entry name" value="Ankyrin_rpt-contain_sf"/>
</dbReference>
<dbReference type="Pfam" id="PF10152">
    <property type="entry name" value="CCDC53"/>
    <property type="match status" value="1"/>
</dbReference>
<evidence type="ECO:0000256" key="7">
    <source>
        <dbReference type="ARBA" id="ARBA00022786"/>
    </source>
</evidence>
<dbReference type="Pfam" id="PF12796">
    <property type="entry name" value="Ank_2"/>
    <property type="match status" value="2"/>
</dbReference>
<dbReference type="InterPro" id="IPR001496">
    <property type="entry name" value="SOCS_box"/>
</dbReference>
<dbReference type="SMART" id="SM00248">
    <property type="entry name" value="ANK"/>
    <property type="match status" value="4"/>
</dbReference>
<evidence type="ECO:0000256" key="11">
    <source>
        <dbReference type="ARBA" id="ARBA00030721"/>
    </source>
</evidence>
<dbReference type="FunFam" id="1.20.5.110:FF:000025">
    <property type="entry name" value="Putative WASH complex subunit CCDC53"/>
    <property type="match status" value="1"/>
</dbReference>
<proteinExistence type="inferred from homology"/>
<evidence type="ECO:0000256" key="3">
    <source>
        <dbReference type="ARBA" id="ARBA00005949"/>
    </source>
</evidence>
<dbReference type="Proteomes" id="UP000437017">
    <property type="component" value="Unassembled WGS sequence"/>
</dbReference>
<comment type="pathway">
    <text evidence="2">Protein modification; protein ubiquitination.</text>
</comment>
<dbReference type="SUPFAM" id="SSF158235">
    <property type="entry name" value="SOCS box-like"/>
    <property type="match status" value="1"/>
</dbReference>
<dbReference type="GO" id="GO:0016567">
    <property type="term" value="P:protein ubiquitination"/>
    <property type="evidence" value="ECO:0007669"/>
    <property type="project" value="UniProtKB-UniPathway"/>
</dbReference>
<dbReference type="InterPro" id="IPR002110">
    <property type="entry name" value="Ankyrin_rpt"/>
</dbReference>
<feature type="repeat" description="ANK" evidence="13">
    <location>
        <begin position="407"/>
        <end position="439"/>
    </location>
</feature>
<keyword evidence="8" id="KW-0256">Endoplasmic reticulum</keyword>
<evidence type="ECO:0000256" key="1">
    <source>
        <dbReference type="ARBA" id="ARBA00004240"/>
    </source>
</evidence>
<dbReference type="PANTHER" id="PTHR24136">
    <property type="entry name" value="SOWAH (DROSOPHILA) HOMOLOG"/>
    <property type="match status" value="1"/>
</dbReference>
<evidence type="ECO:0000313" key="16">
    <source>
        <dbReference type="EMBL" id="KAB0398251.1"/>
    </source>
</evidence>
<dbReference type="Gene3D" id="1.25.40.20">
    <property type="entry name" value="Ankyrin repeat-containing domain"/>
    <property type="match status" value="1"/>
</dbReference>
<evidence type="ECO:0000256" key="4">
    <source>
        <dbReference type="ARBA" id="ARBA00006290"/>
    </source>
</evidence>
<organism evidence="16 17">
    <name type="scientific">Balaenoptera physalus</name>
    <name type="common">Fin whale</name>
    <name type="synonym">Balaena physalus</name>
    <dbReference type="NCBI Taxonomy" id="9770"/>
    <lineage>
        <taxon>Eukaryota</taxon>
        <taxon>Metazoa</taxon>
        <taxon>Chordata</taxon>
        <taxon>Craniata</taxon>
        <taxon>Vertebrata</taxon>
        <taxon>Euteleostomi</taxon>
        <taxon>Mammalia</taxon>
        <taxon>Eutheria</taxon>
        <taxon>Laurasiatheria</taxon>
        <taxon>Artiodactyla</taxon>
        <taxon>Whippomorpha</taxon>
        <taxon>Cetacea</taxon>
        <taxon>Mysticeti</taxon>
        <taxon>Balaenopteridae</taxon>
        <taxon>Balaenoptera</taxon>
    </lineage>
</organism>
<dbReference type="Pfam" id="PF00023">
    <property type="entry name" value="Ank"/>
    <property type="match status" value="1"/>
</dbReference>
<dbReference type="InterPro" id="IPR037333">
    <property type="entry name" value="ASB9/11_SOCS"/>
</dbReference>
<reference evidence="16 17" key="1">
    <citation type="journal article" date="2019" name="PLoS ONE">
        <title>Genomic analyses reveal an absence of contemporary introgressive admixture between fin whales and blue whales, despite known hybrids.</title>
        <authorList>
            <person name="Westbury M.V."/>
            <person name="Petersen B."/>
            <person name="Lorenzen E.D."/>
        </authorList>
    </citation>
    <scope>NUCLEOTIDE SEQUENCE [LARGE SCALE GENOMIC DNA]</scope>
    <source>
        <strain evidence="16">FinWhale-01</strain>
    </source>
</reference>
<dbReference type="Gene3D" id="2.130.10.10">
    <property type="entry name" value="YVTN repeat-like/Quinoprotein amine dehydrogenase"/>
    <property type="match status" value="1"/>
</dbReference>
<dbReference type="CDD" id="cd03728">
    <property type="entry name" value="SOCS_ASB_9_11"/>
    <property type="match status" value="1"/>
</dbReference>